<gene>
    <name evidence="1" type="ORF">SAMN06265376_108133</name>
</gene>
<dbReference type="RefSeq" id="WP_089373415.1">
    <property type="nucleotide sequence ID" value="NZ_BMEP01000009.1"/>
</dbReference>
<accession>A0A239CQ99</accession>
<reference evidence="1 2" key="1">
    <citation type="submission" date="2017-06" db="EMBL/GenBank/DDBJ databases">
        <authorList>
            <person name="Kim H.J."/>
            <person name="Triplett B.A."/>
        </authorList>
    </citation>
    <scope>NUCLEOTIDE SEQUENCE [LARGE SCALE GENOMIC DNA]</scope>
    <source>
        <strain evidence="1 2">DSM 25597</strain>
    </source>
</reference>
<dbReference type="AlphaFoldDB" id="A0A239CQ99"/>
<evidence type="ECO:0000313" key="1">
    <source>
        <dbReference type="EMBL" id="SNS22310.1"/>
    </source>
</evidence>
<dbReference type="EMBL" id="FZNY01000008">
    <property type="protein sequence ID" value="SNS22310.1"/>
    <property type="molecule type" value="Genomic_DNA"/>
</dbReference>
<dbReference type="Proteomes" id="UP000198379">
    <property type="component" value="Unassembled WGS sequence"/>
</dbReference>
<protein>
    <submittedName>
        <fullName evidence="1">Uncharacterized protein</fullName>
    </submittedName>
</protein>
<dbReference type="Pfam" id="PF20391">
    <property type="entry name" value="DUF6686"/>
    <property type="match status" value="1"/>
</dbReference>
<proteinExistence type="predicted"/>
<dbReference type="OrthoDB" id="1145224at2"/>
<sequence length="117" mass="14141">MCHQVKTIAKNCDGQLSFCENCQVYHLTFNNLYIEFTARELESFKRYVSGIEVEYWEMKYERMVIKRKIPIQTMQQNLSMMFNKQELLSLKDLIMQKTQKPFENLSLLDIDYTFFLN</sequence>
<organism evidence="1 2">
    <name type="scientific">Dokdonia pacifica</name>
    <dbReference type="NCBI Taxonomy" id="1627892"/>
    <lineage>
        <taxon>Bacteria</taxon>
        <taxon>Pseudomonadati</taxon>
        <taxon>Bacteroidota</taxon>
        <taxon>Flavobacteriia</taxon>
        <taxon>Flavobacteriales</taxon>
        <taxon>Flavobacteriaceae</taxon>
        <taxon>Dokdonia</taxon>
    </lineage>
</organism>
<name>A0A239CQ99_9FLAO</name>
<keyword evidence="2" id="KW-1185">Reference proteome</keyword>
<dbReference type="InterPro" id="IPR046508">
    <property type="entry name" value="DUF6686"/>
</dbReference>
<evidence type="ECO:0000313" key="2">
    <source>
        <dbReference type="Proteomes" id="UP000198379"/>
    </source>
</evidence>